<keyword evidence="6" id="KW-0443">Lipid metabolism</keyword>
<keyword evidence="9" id="KW-1185">Reference proteome</keyword>
<gene>
    <name evidence="8" type="ORF">KTT_43860</name>
</gene>
<feature type="domain" description="Carrier" evidence="7">
    <location>
        <begin position="1677"/>
        <end position="1752"/>
    </location>
</feature>
<evidence type="ECO:0000313" key="9">
    <source>
        <dbReference type="Proteomes" id="UP000287352"/>
    </source>
</evidence>
<evidence type="ECO:0000313" key="8">
    <source>
        <dbReference type="EMBL" id="GCE14527.1"/>
    </source>
</evidence>
<dbReference type="InterPro" id="IPR000873">
    <property type="entry name" value="AMP-dep_synth/lig_dom"/>
</dbReference>
<dbReference type="InterPro" id="IPR009081">
    <property type="entry name" value="PP-bd_ACP"/>
</dbReference>
<organism evidence="8 9">
    <name type="scientific">Tengunoibacter tsumagoiensis</name>
    <dbReference type="NCBI Taxonomy" id="2014871"/>
    <lineage>
        <taxon>Bacteria</taxon>
        <taxon>Bacillati</taxon>
        <taxon>Chloroflexota</taxon>
        <taxon>Ktedonobacteria</taxon>
        <taxon>Ktedonobacterales</taxon>
        <taxon>Dictyobacteraceae</taxon>
        <taxon>Tengunoibacter</taxon>
    </lineage>
</organism>
<dbReference type="Pfam" id="PF00501">
    <property type="entry name" value="AMP-binding"/>
    <property type="match status" value="2"/>
</dbReference>
<comment type="similarity">
    <text evidence="2">Belongs to the ATP-dependent AMP-binding enzyme family.</text>
</comment>
<dbReference type="Pfam" id="PF13193">
    <property type="entry name" value="AMP-binding_C"/>
    <property type="match status" value="1"/>
</dbReference>
<sequence length="1772" mass="198288">MIEQREITPFTLPAEHQTLIDVLHWRAKTQPDRQAYIFLADGEKPEIPLTYAELDRQARLIGQTLQSRFPLAERALLLYPAGCEYITAFFGCLYAGIIAVPAYPPHSNRSLHRIQSIVDDAQVKVTLTTEAFLAKSGRWFTAVPELAELQWIATDNLQATDEEWTPGAIQPEHLAFLQYTSGSTSTPKGVMVSHSNLMHNSSMIQGHWGQNEESVGVSWLPVFHDMGLILGVLQALYAGYPAILMSPAAFLQRPLRWLQAITRYGATNTCAPNFAYELCAQRITPEERAELDLSTLQFAVTGAEPIRLETLQRFAEVFAPCGFKPDMFYPAYGLAEGTLLVSAKAAGASVSTRYFDKIDLKQNILVEVAQEDPEGQCIIGCGSAEAGQKIVIVNPETLEACGSDEVGEIWVSGPSVAQGYWQRPEESEQTFRAYLAGTGEGPFLRTGDFGFLQQNEVFITGRLKDLIIIRGQNHYPQDIERTTALSHPSLRIDSSAAFSIEVASGEHGAASGATEERLVIVQEVLRHYDDVNDIFAAIRQAVAEAHELEVYAIVLIKYGSILKTSSGKIQRRACKAKFLADELETIASNVLRSSAPIAQPSRKKFSRDVLSVAGYEESYTLLEYYMLDQLSQILKVDRQELDTDSRLSSLGIDSLKAAELKNRLDGDLELDLPMPSFFQDSSLHELLLEILDALREAAPFQKGPALVRVPDEDTYHHLSFNQEQLWFLDQLEPQSSLYNIPVALRLQGELDVRALERSVNTIIERHDSLRTTFENRNGSPVQHVAEPRPIQIPVLDLRSLPDDERESKAFHRATEEAHLPFDLTTGPLLRLTLLQLAANDHVLLMTIHHSIADEWSLGVFFEELSALYEDPDVELYDVPLRYRDFSSWQRHLLYSEYAAEQLSYWKQKLQDLPILEIPIDHPRPPVQSHSGRTASFTLSEELTAQLKQVSRQEGVTLFMTLLASFQILLARYSGQRDIVVGTPSANRSKTDLEGLIGYFVNMLVLRTDLSGSPGFLEVLERVRTVCLEAYSHADLPFRKFVEELQPQRDLSRNPLFQIFFTVGSNLSESLVLPGLEVTTFEWEKTTAKFDLGVSLVEGMQGLNGSIEYSTDLFEEATIVQLIENWQVLLKALLLEPERSIETLPILTQTEQETLLTIWNATESAYPGEKPLHELVEMQAQRTPDSIAVVFESEYLTYQALNEQANRVAHRLVDLGVQPETPVGLFLERSLDLVVGLLAILKAGGVYLPLEPTYPQERLSFLLEDAQPIVILTQEAFLTELPSQRQGHHLLCLDLEPFVQQSAEPIGRQVSSDQLAYIIYTSGSTGRPKGVQNTHRAISNRLHWMQQQWPLQADDRVAQKTPFSFDASLWELFVPLLAGASVVLAQPGGHQDTGYLVSFVQEQAITVLQLVPSLLQAVLQEEGFAASASLRRVFCGGEKLSLEVVQRFSRTLSASLINLYGPTEASIDATSWSCDAEADFVPIGRPIANTQIYLLDEQLAPVPHGASGQLYIGGSGLARGYLHRPDLTAERFIPHPFSEQPGQRLYDTGDKARYHRDGLIEYLGREDQQVKIRGYRIELGEIEAHLAQHPAVRQVVVVVHENQQHQPQLVAYVQLHEKAYPQTLAFHHFLFERLPYYMIPSHYVQISSLPRLTNGKIDYKALPEPTAPPSLTPVASENSLTPEEALLEDILKRVLGVDAVSKQDNFFALGGHSLLATKVISQLRERIQVSVPLRLLFEAPTIGELAQRIQELRWLQTASLSALPDEEREEGSL</sequence>
<reference evidence="9" key="1">
    <citation type="submission" date="2018-12" db="EMBL/GenBank/DDBJ databases">
        <title>Tengunoibacter tsumagoiensis gen. nov., sp. nov., Dictyobacter kobayashii sp. nov., D. alpinus sp. nov., and D. joshuensis sp. nov. and description of Dictyobacteraceae fam. nov. within the order Ktedonobacterales isolated from Tengu-no-mugimeshi.</title>
        <authorList>
            <person name="Wang C.M."/>
            <person name="Zheng Y."/>
            <person name="Sakai Y."/>
            <person name="Toyoda A."/>
            <person name="Minakuchi Y."/>
            <person name="Abe K."/>
            <person name="Yokota A."/>
            <person name="Yabe S."/>
        </authorList>
    </citation>
    <scope>NUCLEOTIDE SEQUENCE [LARGE SCALE GENOMIC DNA]</scope>
    <source>
        <strain evidence="9">Uno3</strain>
    </source>
</reference>
<evidence type="ECO:0000256" key="3">
    <source>
        <dbReference type="ARBA" id="ARBA00022450"/>
    </source>
</evidence>
<dbReference type="FunFam" id="3.40.50.980:FF:000002">
    <property type="entry name" value="Enterobactin synthetase component F"/>
    <property type="match status" value="1"/>
</dbReference>
<evidence type="ECO:0000259" key="7">
    <source>
        <dbReference type="PROSITE" id="PS50075"/>
    </source>
</evidence>
<dbReference type="OrthoDB" id="3671989at2"/>
<dbReference type="Proteomes" id="UP000287352">
    <property type="component" value="Unassembled WGS sequence"/>
</dbReference>
<dbReference type="InterPro" id="IPR040097">
    <property type="entry name" value="FAAL/FAAC"/>
</dbReference>
<dbReference type="SMART" id="SM00823">
    <property type="entry name" value="PKS_PP"/>
    <property type="match status" value="2"/>
</dbReference>
<dbReference type="GO" id="GO:0003824">
    <property type="term" value="F:catalytic activity"/>
    <property type="evidence" value="ECO:0007669"/>
    <property type="project" value="InterPro"/>
</dbReference>
<proteinExistence type="inferred from homology"/>
<dbReference type="Gene3D" id="3.30.559.10">
    <property type="entry name" value="Chloramphenicol acetyltransferase-like domain"/>
    <property type="match status" value="1"/>
</dbReference>
<dbReference type="NCBIfam" id="TIGR01733">
    <property type="entry name" value="AA-adenyl-dom"/>
    <property type="match status" value="1"/>
</dbReference>
<dbReference type="InterPro" id="IPR010071">
    <property type="entry name" value="AA_adenyl_dom"/>
</dbReference>
<dbReference type="SUPFAM" id="SSF52777">
    <property type="entry name" value="CoA-dependent acyltransferases"/>
    <property type="match status" value="2"/>
</dbReference>
<dbReference type="Pfam" id="PF23024">
    <property type="entry name" value="AMP-dom_DIP2-like"/>
    <property type="match status" value="1"/>
</dbReference>
<dbReference type="FunFam" id="3.40.50.980:FF:000001">
    <property type="entry name" value="Non-ribosomal peptide synthetase"/>
    <property type="match status" value="1"/>
</dbReference>
<comment type="caution">
    <text evidence="8">The sequence shown here is derived from an EMBL/GenBank/DDBJ whole genome shotgun (WGS) entry which is preliminary data.</text>
</comment>
<dbReference type="Gene3D" id="3.30.559.30">
    <property type="entry name" value="Nonribosomal peptide synthetase, condensation domain"/>
    <property type="match status" value="1"/>
</dbReference>
<dbReference type="InterPro" id="IPR042099">
    <property type="entry name" value="ANL_N_sf"/>
</dbReference>
<dbReference type="Gene3D" id="1.10.1200.10">
    <property type="entry name" value="ACP-like"/>
    <property type="match status" value="2"/>
</dbReference>
<dbReference type="Gene3D" id="2.30.38.10">
    <property type="entry name" value="Luciferase, Domain 3"/>
    <property type="match status" value="1"/>
</dbReference>
<keyword evidence="3" id="KW-0596">Phosphopantetheine</keyword>
<feature type="domain" description="Carrier" evidence="7">
    <location>
        <begin position="617"/>
        <end position="694"/>
    </location>
</feature>
<dbReference type="FunFam" id="3.40.50.12780:FF:000012">
    <property type="entry name" value="Non-ribosomal peptide synthetase"/>
    <property type="match status" value="1"/>
</dbReference>
<dbReference type="PROSITE" id="PS00012">
    <property type="entry name" value="PHOSPHOPANTETHEINE"/>
    <property type="match status" value="1"/>
</dbReference>
<dbReference type="GO" id="GO:0006631">
    <property type="term" value="P:fatty acid metabolic process"/>
    <property type="evidence" value="ECO:0007669"/>
    <property type="project" value="UniProtKB-KW"/>
</dbReference>
<dbReference type="InterPro" id="IPR023213">
    <property type="entry name" value="CAT-like_dom_sf"/>
</dbReference>
<evidence type="ECO:0000256" key="5">
    <source>
        <dbReference type="ARBA" id="ARBA00022832"/>
    </source>
</evidence>
<dbReference type="PROSITE" id="PS00455">
    <property type="entry name" value="AMP_BINDING"/>
    <property type="match status" value="2"/>
</dbReference>
<dbReference type="Pfam" id="PF00550">
    <property type="entry name" value="PP-binding"/>
    <property type="match status" value="2"/>
</dbReference>
<dbReference type="EMBL" id="BIFR01000002">
    <property type="protein sequence ID" value="GCE14527.1"/>
    <property type="molecule type" value="Genomic_DNA"/>
</dbReference>
<comment type="cofactor">
    <cofactor evidence="1">
        <name>pantetheine 4'-phosphate</name>
        <dbReference type="ChEBI" id="CHEBI:47942"/>
    </cofactor>
</comment>
<dbReference type="InterPro" id="IPR045851">
    <property type="entry name" value="AMP-bd_C_sf"/>
</dbReference>
<dbReference type="Gene3D" id="3.40.50.12780">
    <property type="entry name" value="N-terminal domain of ligase-like"/>
    <property type="match status" value="1"/>
</dbReference>
<dbReference type="PANTHER" id="PTHR45527:SF1">
    <property type="entry name" value="FATTY ACID SYNTHASE"/>
    <property type="match status" value="1"/>
</dbReference>
<dbReference type="GO" id="GO:0008610">
    <property type="term" value="P:lipid biosynthetic process"/>
    <property type="evidence" value="ECO:0007669"/>
    <property type="project" value="InterPro"/>
</dbReference>
<dbReference type="GO" id="GO:0031177">
    <property type="term" value="F:phosphopantetheine binding"/>
    <property type="evidence" value="ECO:0007669"/>
    <property type="project" value="InterPro"/>
</dbReference>
<accession>A0A402A5V6</accession>
<evidence type="ECO:0000256" key="6">
    <source>
        <dbReference type="ARBA" id="ARBA00023098"/>
    </source>
</evidence>
<dbReference type="PROSITE" id="PS50075">
    <property type="entry name" value="CARRIER"/>
    <property type="match status" value="2"/>
</dbReference>
<dbReference type="Pfam" id="PF00668">
    <property type="entry name" value="Condensation"/>
    <property type="match status" value="1"/>
</dbReference>
<protein>
    <recommendedName>
        <fullName evidence="7">Carrier domain-containing protein</fullName>
    </recommendedName>
</protein>
<dbReference type="CDD" id="cd17646">
    <property type="entry name" value="A_NRPS_AB3403-like"/>
    <property type="match status" value="1"/>
</dbReference>
<dbReference type="GO" id="GO:0043041">
    <property type="term" value="P:amino acid activation for nonribosomal peptide biosynthetic process"/>
    <property type="evidence" value="ECO:0007669"/>
    <property type="project" value="TreeGrafter"/>
</dbReference>
<dbReference type="FunFam" id="3.30.300.30:FF:000010">
    <property type="entry name" value="Enterobactin synthetase component F"/>
    <property type="match status" value="1"/>
</dbReference>
<dbReference type="InterPro" id="IPR020845">
    <property type="entry name" value="AMP-binding_CS"/>
</dbReference>
<dbReference type="RefSeq" id="WP_126582094.1">
    <property type="nucleotide sequence ID" value="NZ_BIFR01000002.1"/>
</dbReference>
<evidence type="ECO:0000256" key="2">
    <source>
        <dbReference type="ARBA" id="ARBA00006432"/>
    </source>
</evidence>
<keyword evidence="4" id="KW-0597">Phosphoprotein</keyword>
<dbReference type="GO" id="GO:0005829">
    <property type="term" value="C:cytosol"/>
    <property type="evidence" value="ECO:0007669"/>
    <property type="project" value="TreeGrafter"/>
</dbReference>
<dbReference type="PANTHER" id="PTHR45527">
    <property type="entry name" value="NONRIBOSOMAL PEPTIDE SYNTHETASE"/>
    <property type="match status" value="1"/>
</dbReference>
<dbReference type="FunFam" id="2.30.38.10:FF:000001">
    <property type="entry name" value="Non-ribosomal peptide synthetase PvdI"/>
    <property type="match status" value="1"/>
</dbReference>
<evidence type="ECO:0000256" key="4">
    <source>
        <dbReference type="ARBA" id="ARBA00022553"/>
    </source>
</evidence>
<name>A0A402A5V6_9CHLR</name>
<dbReference type="InterPro" id="IPR025110">
    <property type="entry name" value="AMP-bd_C"/>
</dbReference>
<evidence type="ECO:0000256" key="1">
    <source>
        <dbReference type="ARBA" id="ARBA00001957"/>
    </source>
</evidence>
<dbReference type="FunFam" id="3.40.50.12780:FF:000013">
    <property type="entry name" value="Long-chain-fatty-acid--AMP ligase FadD32"/>
    <property type="match status" value="1"/>
</dbReference>
<dbReference type="InterPro" id="IPR006162">
    <property type="entry name" value="Ppantetheine_attach_site"/>
</dbReference>
<dbReference type="InterPro" id="IPR036736">
    <property type="entry name" value="ACP-like_sf"/>
</dbReference>
<dbReference type="SUPFAM" id="SSF56801">
    <property type="entry name" value="Acetyl-CoA synthetase-like"/>
    <property type="match status" value="2"/>
</dbReference>
<dbReference type="GO" id="GO:0044550">
    <property type="term" value="P:secondary metabolite biosynthetic process"/>
    <property type="evidence" value="ECO:0007669"/>
    <property type="project" value="UniProtKB-ARBA"/>
</dbReference>
<dbReference type="FunFam" id="1.10.1200.10:FF:000005">
    <property type="entry name" value="Nonribosomal peptide synthetase 1"/>
    <property type="match status" value="1"/>
</dbReference>
<dbReference type="InterPro" id="IPR001242">
    <property type="entry name" value="Condensation_dom"/>
</dbReference>
<dbReference type="Gene3D" id="3.40.50.980">
    <property type="match status" value="2"/>
</dbReference>
<keyword evidence="5" id="KW-0276">Fatty acid metabolism</keyword>
<dbReference type="CDD" id="cd19531">
    <property type="entry name" value="LCL_NRPS-like"/>
    <property type="match status" value="1"/>
</dbReference>
<dbReference type="GO" id="GO:0071766">
    <property type="term" value="P:Actinobacterium-type cell wall biogenesis"/>
    <property type="evidence" value="ECO:0007669"/>
    <property type="project" value="UniProtKB-ARBA"/>
</dbReference>
<dbReference type="FunFam" id="3.30.559.10:FF:000012">
    <property type="entry name" value="Non-ribosomal peptide synthetase"/>
    <property type="match status" value="1"/>
</dbReference>
<dbReference type="InterPro" id="IPR020806">
    <property type="entry name" value="PKS_PP-bd"/>
</dbReference>
<dbReference type="SUPFAM" id="SSF47336">
    <property type="entry name" value="ACP-like"/>
    <property type="match status" value="2"/>
</dbReference>
<dbReference type="CDD" id="cd05931">
    <property type="entry name" value="FAAL"/>
    <property type="match status" value="1"/>
</dbReference>
<dbReference type="Gene3D" id="3.30.300.30">
    <property type="match status" value="2"/>
</dbReference>